<evidence type="ECO:0008006" key="3">
    <source>
        <dbReference type="Google" id="ProtNLM"/>
    </source>
</evidence>
<evidence type="ECO:0000313" key="2">
    <source>
        <dbReference type="Proteomes" id="UP000183315"/>
    </source>
</evidence>
<protein>
    <recommendedName>
        <fullName evidence="3">3-hydroxyacyl-CoA dehydrogenase</fullName>
    </recommendedName>
</protein>
<dbReference type="AlphaFoldDB" id="A0A1H6X3K1"/>
<dbReference type="OrthoDB" id="3266345at2"/>
<reference evidence="2" key="1">
    <citation type="submission" date="2016-10" db="EMBL/GenBank/DDBJ databases">
        <authorList>
            <person name="Varghese N."/>
        </authorList>
    </citation>
    <scope>NUCLEOTIDE SEQUENCE [LARGE SCALE GENOMIC DNA]</scope>
    <source>
        <strain evidence="2">DSM 24868</strain>
    </source>
</reference>
<dbReference type="STRING" id="1043493.SAMN05421637_1168"/>
<dbReference type="Pfam" id="PF20060">
    <property type="entry name" value="DUF6459"/>
    <property type="match status" value="1"/>
</dbReference>
<gene>
    <name evidence="1" type="ORF">SAMN05421637_1168</name>
</gene>
<dbReference type="EMBL" id="FNZI01000002">
    <property type="protein sequence ID" value="SEJ21147.1"/>
    <property type="molecule type" value="Genomic_DNA"/>
</dbReference>
<organism evidence="1 2">
    <name type="scientific">Demequina mangrovi</name>
    <dbReference type="NCBI Taxonomy" id="1043493"/>
    <lineage>
        <taxon>Bacteria</taxon>
        <taxon>Bacillati</taxon>
        <taxon>Actinomycetota</taxon>
        <taxon>Actinomycetes</taxon>
        <taxon>Micrococcales</taxon>
        <taxon>Demequinaceae</taxon>
        <taxon>Demequina</taxon>
    </lineage>
</organism>
<sequence>MSAEPAWAPRPPRADIYGRTRATLGDPTPLACTCALTAIEVVHGGEGLDTLLRWITPEVRERLARQHSLAHRLGRRGGIPARIVRARSCRVSPTATEIAAVARIGDRVHAVAIRLEDLAGRWVITVLDIG</sequence>
<keyword evidence="2" id="KW-1185">Reference proteome</keyword>
<dbReference type="RefSeq" id="WP_042215644.1">
    <property type="nucleotide sequence ID" value="NZ_BBLU01000013.1"/>
</dbReference>
<accession>A0A1H6X3K1</accession>
<dbReference type="InterPro" id="IPR045596">
    <property type="entry name" value="DUF6459"/>
</dbReference>
<dbReference type="Proteomes" id="UP000183315">
    <property type="component" value="Unassembled WGS sequence"/>
</dbReference>
<name>A0A1H6X3K1_9MICO</name>
<proteinExistence type="predicted"/>
<evidence type="ECO:0000313" key="1">
    <source>
        <dbReference type="EMBL" id="SEJ21147.1"/>
    </source>
</evidence>